<keyword evidence="9" id="KW-1185">Reference proteome</keyword>
<dbReference type="Pfam" id="PF14936">
    <property type="entry name" value="p53-inducible11"/>
    <property type="match status" value="1"/>
</dbReference>
<dbReference type="PANTHER" id="PTHR31584:SF1">
    <property type="entry name" value="TUMOR PROTEIN P53-INDUCIBLE PROTEIN 11"/>
    <property type="match status" value="1"/>
</dbReference>
<evidence type="ECO:0000313" key="8">
    <source>
        <dbReference type="Ensembl" id="ENSHHUP00000021086.1"/>
    </source>
</evidence>
<dbReference type="InterPro" id="IPR028266">
    <property type="entry name" value="TP53I11"/>
</dbReference>
<dbReference type="AlphaFoldDB" id="A0A4W5L6E7"/>
<dbReference type="GeneTree" id="ENSGT00940000181297"/>
<keyword evidence="6" id="KW-0472">Membrane</keyword>
<evidence type="ECO:0000313" key="9">
    <source>
        <dbReference type="Proteomes" id="UP000314982"/>
    </source>
</evidence>
<dbReference type="Ensembl" id="ENSHHUT00000021878.1">
    <property type="protein sequence ID" value="ENSHHUP00000021086.1"/>
    <property type="gene ID" value="ENSHHUG00000013217.1"/>
</dbReference>
<dbReference type="PANTHER" id="PTHR31584">
    <property type="entry name" value="TUMOR PROTEIN P53-INDUCIBLE PROTEIN 11"/>
    <property type="match status" value="1"/>
</dbReference>
<evidence type="ECO:0000256" key="2">
    <source>
        <dbReference type="ARBA" id="ARBA00019449"/>
    </source>
</evidence>
<dbReference type="GO" id="GO:0016020">
    <property type="term" value="C:membrane"/>
    <property type="evidence" value="ECO:0007669"/>
    <property type="project" value="UniProtKB-SubCell"/>
</dbReference>
<evidence type="ECO:0000256" key="4">
    <source>
        <dbReference type="ARBA" id="ARBA00022692"/>
    </source>
</evidence>
<accession>A0A4W5L6E7</accession>
<keyword evidence="4" id="KW-0812">Transmembrane</keyword>
<protein>
    <recommendedName>
        <fullName evidence="2">Tumor protein p53-inducible protein 11</fullName>
    </recommendedName>
    <alternativeName>
        <fullName evidence="7">p53-induced gene 11 protein</fullName>
    </alternativeName>
</protein>
<comment type="subcellular location">
    <subcellularLocation>
        <location evidence="1">Membrane</location>
        <topology evidence="1">Multi-pass membrane protein</topology>
    </subcellularLocation>
</comment>
<dbReference type="Proteomes" id="UP000314982">
    <property type="component" value="Unassembled WGS sequence"/>
</dbReference>
<evidence type="ECO:0000256" key="5">
    <source>
        <dbReference type="ARBA" id="ARBA00022989"/>
    </source>
</evidence>
<evidence type="ECO:0000256" key="1">
    <source>
        <dbReference type="ARBA" id="ARBA00004141"/>
    </source>
</evidence>
<name>A0A4W5L6E7_9TELE</name>
<sequence length="70" mass="7816">MSSKSQPPLMKKHSQTDLVSRLKTRKILGVGGEDDDGEIHRSKLISVPHTCRHGYSNPATFQLLVQRSNC</sequence>
<proteinExistence type="predicted"/>
<organism evidence="8 9">
    <name type="scientific">Hucho hucho</name>
    <name type="common">huchen</name>
    <dbReference type="NCBI Taxonomy" id="62062"/>
    <lineage>
        <taxon>Eukaryota</taxon>
        <taxon>Metazoa</taxon>
        <taxon>Chordata</taxon>
        <taxon>Craniata</taxon>
        <taxon>Vertebrata</taxon>
        <taxon>Euteleostomi</taxon>
        <taxon>Actinopterygii</taxon>
        <taxon>Neopterygii</taxon>
        <taxon>Teleostei</taxon>
        <taxon>Protacanthopterygii</taxon>
        <taxon>Salmoniformes</taxon>
        <taxon>Salmonidae</taxon>
        <taxon>Salmoninae</taxon>
        <taxon>Hucho</taxon>
    </lineage>
</organism>
<evidence type="ECO:0000256" key="6">
    <source>
        <dbReference type="ARBA" id="ARBA00023136"/>
    </source>
</evidence>
<evidence type="ECO:0000256" key="3">
    <source>
        <dbReference type="ARBA" id="ARBA00022553"/>
    </source>
</evidence>
<reference evidence="9" key="1">
    <citation type="submission" date="2018-06" db="EMBL/GenBank/DDBJ databases">
        <title>Genome assembly of Danube salmon.</title>
        <authorList>
            <person name="Macqueen D.J."/>
            <person name="Gundappa M.K."/>
        </authorList>
    </citation>
    <scope>NUCLEOTIDE SEQUENCE [LARGE SCALE GENOMIC DNA]</scope>
</reference>
<keyword evidence="3" id="KW-0597">Phosphoprotein</keyword>
<keyword evidence="5" id="KW-1133">Transmembrane helix</keyword>
<dbReference type="Ensembl" id="ENSHHUT00000031600.1">
    <property type="protein sequence ID" value="ENSHHUP00000030342.1"/>
    <property type="gene ID" value="ENSHHUG00000019318.1"/>
</dbReference>
<evidence type="ECO:0000256" key="7">
    <source>
        <dbReference type="ARBA" id="ARBA00032100"/>
    </source>
</evidence>
<reference evidence="8" key="2">
    <citation type="submission" date="2025-05" db="UniProtKB">
        <authorList>
            <consortium name="Ensembl"/>
        </authorList>
    </citation>
    <scope>IDENTIFICATION</scope>
</reference>